<name>A0ABM5Q5W8_9BACT</name>
<feature type="transmembrane region" description="Helical" evidence="1">
    <location>
        <begin position="25"/>
        <end position="47"/>
    </location>
</feature>
<dbReference type="PANTHER" id="PTHR31061">
    <property type="entry name" value="LD22376P"/>
    <property type="match status" value="1"/>
</dbReference>
<keyword evidence="1" id="KW-1133">Transmembrane helix</keyword>
<dbReference type="PANTHER" id="PTHR31061:SF24">
    <property type="entry name" value="LD22376P"/>
    <property type="match status" value="1"/>
</dbReference>
<gene>
    <name evidence="3" type="ORF">FH5T_03455</name>
</gene>
<keyword evidence="1" id="KW-0812">Transmembrane</keyword>
<evidence type="ECO:0000313" key="3">
    <source>
        <dbReference type="EMBL" id="AHW58971.1"/>
    </source>
</evidence>
<keyword evidence="4" id="KW-1185">Reference proteome</keyword>
<feature type="transmembrane region" description="Helical" evidence="1">
    <location>
        <begin position="273"/>
        <end position="292"/>
    </location>
</feature>
<feature type="domain" description="DUF5009" evidence="2">
    <location>
        <begin position="18"/>
        <end position="114"/>
    </location>
</feature>
<dbReference type="InterPro" id="IPR032176">
    <property type="entry name" value="DUF5009"/>
</dbReference>
<accession>A0ABM5Q5W8</accession>
<protein>
    <submittedName>
        <fullName evidence="3">Heparan-alpha-glucosaminide N-acetyltransferase</fullName>
    </submittedName>
</protein>
<proteinExistence type="predicted"/>
<reference evidence="3 4" key="1">
    <citation type="submission" date="2014-03" db="EMBL/GenBank/DDBJ databases">
        <title>Complete genome sequence of a deeply braunched marine Bacteroidia bacterium Draconibacterium orientale type strain FH5T.</title>
        <authorList>
            <person name="Li X."/>
            <person name="Wang X."/>
            <person name="Xie Z."/>
            <person name="Du Z."/>
            <person name="Chen G."/>
        </authorList>
    </citation>
    <scope>NUCLEOTIDE SEQUENCE [LARGE SCALE GENOMIC DNA]</scope>
    <source>
        <strain evidence="3 4">FH5</strain>
    </source>
</reference>
<feature type="transmembrane region" description="Helical" evidence="1">
    <location>
        <begin position="343"/>
        <end position="364"/>
    </location>
</feature>
<feature type="transmembrane region" description="Helical" evidence="1">
    <location>
        <begin position="244"/>
        <end position="267"/>
    </location>
</feature>
<dbReference type="EMBL" id="CP007451">
    <property type="protein sequence ID" value="AHW58971.1"/>
    <property type="molecule type" value="Genomic_DNA"/>
</dbReference>
<feature type="transmembrane region" description="Helical" evidence="1">
    <location>
        <begin position="67"/>
        <end position="84"/>
    </location>
</feature>
<organism evidence="3 4">
    <name type="scientific">Draconibacterium orientale</name>
    <dbReference type="NCBI Taxonomy" id="1168034"/>
    <lineage>
        <taxon>Bacteria</taxon>
        <taxon>Pseudomonadati</taxon>
        <taxon>Bacteroidota</taxon>
        <taxon>Bacteroidia</taxon>
        <taxon>Marinilabiliales</taxon>
        <taxon>Prolixibacteraceae</taxon>
        <taxon>Draconibacterium</taxon>
    </lineage>
</organism>
<feature type="transmembrane region" description="Helical" evidence="1">
    <location>
        <begin position="304"/>
        <end position="323"/>
    </location>
</feature>
<sequence>MPDMTTKSLRTEPQKRLQSLDVLRGFDMFWITGGGALATAISQITGTDWLGEQMHHADWAGFHFEDLIFPLFMFIAGVAIPFSIKAKIEKNVPKKRLALKALKRMVILILLGILYNGVFQNGFANGRIASVLGQIGIGYFFASLIVIYFHSFKSRIYWLAGILAGFGIIQLLIPVPGVGAGVLTPEGCINGYIDQLFLPGRLYGGTFDPEGIMCSLSATGITLMGTIAGNILRNRKTTDWQKIGYMTATGVGLIVLALVFSTFYPIIKKCWTSTFNMLAGGISFLLMALFFLIIDHWKIRSWAFYFRVIGMNSIFVYLFVRIIDMQYITEFFFGWITKPMGNAGSFLMLILGLALIWGLLYYMYKKKIFLRV</sequence>
<feature type="transmembrane region" description="Helical" evidence="1">
    <location>
        <begin position="156"/>
        <end position="173"/>
    </location>
</feature>
<dbReference type="Pfam" id="PF16401">
    <property type="entry name" value="DUF5009"/>
    <property type="match status" value="1"/>
</dbReference>
<evidence type="ECO:0000256" key="1">
    <source>
        <dbReference type="SAM" id="Phobius"/>
    </source>
</evidence>
<feature type="transmembrane region" description="Helical" evidence="1">
    <location>
        <begin position="129"/>
        <end position="149"/>
    </location>
</feature>
<feature type="transmembrane region" description="Helical" evidence="1">
    <location>
        <begin position="212"/>
        <end position="232"/>
    </location>
</feature>
<feature type="transmembrane region" description="Helical" evidence="1">
    <location>
        <begin position="105"/>
        <end position="123"/>
    </location>
</feature>
<evidence type="ECO:0000313" key="4">
    <source>
        <dbReference type="Proteomes" id="UP000023772"/>
    </source>
</evidence>
<dbReference type="Proteomes" id="UP000023772">
    <property type="component" value="Chromosome"/>
</dbReference>
<keyword evidence="1" id="KW-0472">Membrane</keyword>
<evidence type="ECO:0000259" key="2">
    <source>
        <dbReference type="Pfam" id="PF16401"/>
    </source>
</evidence>